<evidence type="ECO:0000256" key="3">
    <source>
        <dbReference type="ARBA" id="ARBA00022833"/>
    </source>
</evidence>
<evidence type="ECO:0000256" key="4">
    <source>
        <dbReference type="PROSITE-ProRule" id="PRU00175"/>
    </source>
</evidence>
<dbReference type="Pfam" id="PF13920">
    <property type="entry name" value="zf-C3HC4_3"/>
    <property type="match status" value="1"/>
</dbReference>
<accession>A0A8J5G3I8</accession>
<sequence>MAVESHHHLLPFPSQLQFLDGDVVGMETGFSDAVSAAPPAQGGSASSRKRPRSVLGGEVDVLAERVRAELAERRRRMVAEAEACARRRMVAKEEEIAQVERLNCALEERIRALCVENQVWRGLAESNEAAARELRDNLEQALAAGANAGAAEGEDETESCRCGAGNDVERESGGRGDGASCRRCGEEEATVILLPCRHLCLCPSCGAAASACPVCDCGKISSVHVNGF</sequence>
<feature type="domain" description="RING-type" evidence="6">
    <location>
        <begin position="181"/>
        <end position="216"/>
    </location>
</feature>
<dbReference type="GO" id="GO:0008270">
    <property type="term" value="F:zinc ion binding"/>
    <property type="evidence" value="ECO:0007669"/>
    <property type="project" value="UniProtKB-KW"/>
</dbReference>
<reference evidence="7 8" key="1">
    <citation type="submission" date="2020-08" db="EMBL/GenBank/DDBJ databases">
        <title>Plant Genome Project.</title>
        <authorList>
            <person name="Zhang R.-G."/>
        </authorList>
    </citation>
    <scope>NUCLEOTIDE SEQUENCE [LARGE SCALE GENOMIC DNA]</scope>
    <source>
        <tissue evidence="7">Rhizome</tissue>
    </source>
</reference>
<keyword evidence="1" id="KW-0479">Metal-binding</keyword>
<name>A0A8J5G3I8_ZINOF</name>
<evidence type="ECO:0000313" key="8">
    <source>
        <dbReference type="Proteomes" id="UP000734854"/>
    </source>
</evidence>
<dbReference type="PANTHER" id="PTHR42647:SF12">
    <property type="entry name" value="BOI-RELATED E3 UBIQUITIN-PROTEIN LIGASE 2-RELATED"/>
    <property type="match status" value="1"/>
</dbReference>
<keyword evidence="3" id="KW-0862">Zinc</keyword>
<dbReference type="InterPro" id="IPR013083">
    <property type="entry name" value="Znf_RING/FYVE/PHD"/>
</dbReference>
<keyword evidence="2 4" id="KW-0863">Zinc-finger</keyword>
<dbReference type="Proteomes" id="UP000734854">
    <property type="component" value="Unassembled WGS sequence"/>
</dbReference>
<comment type="caution">
    <text evidence="7">The sequence shown here is derived from an EMBL/GenBank/DDBJ whole genome shotgun (WGS) entry which is preliminary data.</text>
</comment>
<organism evidence="7 8">
    <name type="scientific">Zingiber officinale</name>
    <name type="common">Ginger</name>
    <name type="synonym">Amomum zingiber</name>
    <dbReference type="NCBI Taxonomy" id="94328"/>
    <lineage>
        <taxon>Eukaryota</taxon>
        <taxon>Viridiplantae</taxon>
        <taxon>Streptophyta</taxon>
        <taxon>Embryophyta</taxon>
        <taxon>Tracheophyta</taxon>
        <taxon>Spermatophyta</taxon>
        <taxon>Magnoliopsida</taxon>
        <taxon>Liliopsida</taxon>
        <taxon>Zingiberales</taxon>
        <taxon>Zingiberaceae</taxon>
        <taxon>Zingiber</taxon>
    </lineage>
</organism>
<dbReference type="GO" id="GO:0004842">
    <property type="term" value="F:ubiquitin-protein transferase activity"/>
    <property type="evidence" value="ECO:0007669"/>
    <property type="project" value="TreeGrafter"/>
</dbReference>
<dbReference type="GO" id="GO:0043067">
    <property type="term" value="P:regulation of programmed cell death"/>
    <property type="evidence" value="ECO:0007669"/>
    <property type="project" value="TreeGrafter"/>
</dbReference>
<evidence type="ECO:0000259" key="6">
    <source>
        <dbReference type="PROSITE" id="PS50089"/>
    </source>
</evidence>
<keyword evidence="8" id="KW-1185">Reference proteome</keyword>
<dbReference type="InterPro" id="IPR001841">
    <property type="entry name" value="Znf_RING"/>
</dbReference>
<evidence type="ECO:0000313" key="7">
    <source>
        <dbReference type="EMBL" id="KAG6498961.1"/>
    </source>
</evidence>
<evidence type="ECO:0000256" key="1">
    <source>
        <dbReference type="ARBA" id="ARBA00022723"/>
    </source>
</evidence>
<dbReference type="PANTHER" id="PTHR42647">
    <property type="entry name" value="SBP (S-RIBONUCLEASE BINDING PROTEIN) FAMILY PROTEIN"/>
    <property type="match status" value="1"/>
</dbReference>
<dbReference type="PROSITE" id="PS50089">
    <property type="entry name" value="ZF_RING_2"/>
    <property type="match status" value="1"/>
</dbReference>
<dbReference type="CDD" id="cd16649">
    <property type="entry name" value="mRING-HC-C3HC5_CGRF1-like"/>
    <property type="match status" value="1"/>
</dbReference>
<protein>
    <recommendedName>
        <fullName evidence="6">RING-type domain-containing protein</fullName>
    </recommendedName>
</protein>
<proteinExistence type="predicted"/>
<feature type="region of interest" description="Disordered" evidence="5">
    <location>
        <begin position="34"/>
        <end position="53"/>
    </location>
</feature>
<dbReference type="EMBL" id="JACMSC010000011">
    <property type="protein sequence ID" value="KAG6498961.1"/>
    <property type="molecule type" value="Genomic_DNA"/>
</dbReference>
<dbReference type="Gene3D" id="3.30.40.10">
    <property type="entry name" value="Zinc/RING finger domain, C3HC4 (zinc finger)"/>
    <property type="match status" value="1"/>
</dbReference>
<evidence type="ECO:0000256" key="5">
    <source>
        <dbReference type="SAM" id="MobiDB-lite"/>
    </source>
</evidence>
<dbReference type="AlphaFoldDB" id="A0A8J5G3I8"/>
<evidence type="ECO:0000256" key="2">
    <source>
        <dbReference type="ARBA" id="ARBA00022771"/>
    </source>
</evidence>
<gene>
    <name evidence="7" type="ORF">ZIOFF_038714</name>
</gene>
<feature type="compositionally biased region" description="Low complexity" evidence="5">
    <location>
        <begin position="35"/>
        <end position="46"/>
    </location>
</feature>